<accession>A0A0Q9YR87</accession>
<keyword evidence="4" id="KW-0548">Nucleotidyltransferase</keyword>
<dbReference type="EMBL" id="LKHV01000006">
    <property type="protein sequence ID" value="KRG18488.1"/>
    <property type="molecule type" value="Genomic_DNA"/>
</dbReference>
<feature type="active site" evidence="1">
    <location>
        <position position="267"/>
    </location>
</feature>
<dbReference type="GO" id="GO:0005524">
    <property type="term" value="F:ATP binding"/>
    <property type="evidence" value="ECO:0007669"/>
    <property type="project" value="UniProtKB-KW"/>
</dbReference>
<dbReference type="Pfam" id="PF02661">
    <property type="entry name" value="Fic"/>
    <property type="match status" value="1"/>
</dbReference>
<dbReference type="Gene3D" id="1.10.3290.10">
    <property type="entry name" value="Fido-like domain"/>
    <property type="match status" value="1"/>
</dbReference>
<keyword evidence="6" id="KW-1185">Reference proteome</keyword>
<dbReference type="PANTHER" id="PTHR13504">
    <property type="entry name" value="FIDO DOMAIN-CONTAINING PROTEIN DDB_G0283145"/>
    <property type="match status" value="1"/>
</dbReference>
<reference evidence="5" key="2">
    <citation type="journal article" date="2016" name="Genome Announc.">
        <title>Draft Genome Sequences of Two Novel Amoeba-Resistant Intranuclear Bacteria, 'Candidatus Berkiella cookevillensis' and 'Candidatus Berkiella aquae'.</title>
        <authorList>
            <person name="Mehari Y.T."/>
            <person name="Arivett B.A."/>
            <person name="Farone A.L."/>
            <person name="Gunderson J.H."/>
            <person name="Farone M.B."/>
        </authorList>
    </citation>
    <scope>NUCLEOTIDE SEQUENCE</scope>
    <source>
        <strain evidence="5">CC99</strain>
    </source>
</reference>
<dbReference type="RefSeq" id="WP_057624478.1">
    <property type="nucleotide sequence ID" value="NZ_LKHV02000001.1"/>
</dbReference>
<evidence type="ECO:0000313" key="5">
    <source>
        <dbReference type="EMBL" id="MCS5707933.1"/>
    </source>
</evidence>
<evidence type="ECO:0000256" key="2">
    <source>
        <dbReference type="PIRSR" id="PIRSR640198-2"/>
    </source>
</evidence>
<name>A0A0Q9YR87_9GAMM</name>
<dbReference type="SUPFAM" id="SSF140931">
    <property type="entry name" value="Fic-like"/>
    <property type="match status" value="1"/>
</dbReference>
<protein>
    <submittedName>
        <fullName evidence="4">Adenosine monophosphate-protein transferase SoFic</fullName>
        <ecNumber evidence="4">2.7.7.-</ecNumber>
    </submittedName>
    <submittedName>
        <fullName evidence="5">Fic family protein</fullName>
    </submittedName>
</protein>
<feature type="domain" description="Fido" evidence="3">
    <location>
        <begin position="178"/>
        <end position="329"/>
    </location>
</feature>
<evidence type="ECO:0000256" key="1">
    <source>
        <dbReference type="PIRSR" id="PIRSR640198-1"/>
    </source>
</evidence>
<dbReference type="STRING" id="437022.CC99x_01373"/>
<dbReference type="PROSITE" id="PS51459">
    <property type="entry name" value="FIDO"/>
    <property type="match status" value="1"/>
</dbReference>
<dbReference type="Proteomes" id="UP000051494">
    <property type="component" value="Unassembled WGS sequence"/>
</dbReference>
<feature type="binding site" evidence="2">
    <location>
        <begin position="271"/>
        <end position="278"/>
    </location>
    <ligand>
        <name>ATP</name>
        <dbReference type="ChEBI" id="CHEBI:30616"/>
    </ligand>
</feature>
<dbReference type="PATRIC" id="fig|1590042.3.peg.1396"/>
<sequence>MRIPAFPPQTDLDTKVLTSSSALKCNITDSKGRYLHWDKLRFLSPPEGSSSEQWWASIKHARRQMYKHININDPNGKSFVFLYSDEIMSSLHWLDQNASGMIGSSQPIVSSQMKNTYLIRSLIEEAITSSQLEGASTTWRVAKEMLRQGRKPSDKNEQMIYNNYIAMQFIREYKQEKLTPQILLELQKILTENTLEDESHSGYFRGVEDDVKVVSYRGDILHVPPAAELLTQRVKNLCDFSNQATSDIFLHPIIKSIILHFLIGYEHPFVDGNGRTARALFYWSMAQQNYWLIEFISISKIIKKAPVKYGKAYLHTETDENDLTYFIIHQLEIIKEAINDLYLYIDKKTKEIVSAEELFSTSKKLKDKLNYRQLALIKHALKHPGFIYKITEHQNSHGIVYQTARTDLLQLSDKFNFLMKEKKGKSFVFRSPRDLTDRIQGQ</sequence>
<evidence type="ECO:0000259" key="3">
    <source>
        <dbReference type="PROSITE" id="PS51459"/>
    </source>
</evidence>
<dbReference type="InterPro" id="IPR036597">
    <property type="entry name" value="Fido-like_dom_sf"/>
</dbReference>
<reference evidence="5" key="3">
    <citation type="submission" date="2021-06" db="EMBL/GenBank/DDBJ databases">
        <title>Genomic Description and Analysis of Intracellular Bacteria, Candidatus Berkiella cookevillensis and Candidatus Berkiella aquae.</title>
        <authorList>
            <person name="Kidane D.T."/>
            <person name="Mehari Y.T."/>
            <person name="Rice F.C."/>
            <person name="Arivett B.A."/>
            <person name="Farone A.L."/>
            <person name="Berk S.G."/>
            <person name="Farone M.B."/>
        </authorList>
    </citation>
    <scope>NUCLEOTIDE SEQUENCE</scope>
    <source>
        <strain evidence="5">CC99</strain>
    </source>
</reference>
<evidence type="ECO:0000313" key="4">
    <source>
        <dbReference type="EMBL" id="KRG18488.1"/>
    </source>
</evidence>
<dbReference type="EMBL" id="LKHV02000001">
    <property type="protein sequence ID" value="MCS5707933.1"/>
    <property type="molecule type" value="Genomic_DNA"/>
</dbReference>
<dbReference type="PANTHER" id="PTHR13504:SF38">
    <property type="entry name" value="FIDO DOMAIN-CONTAINING PROTEIN"/>
    <property type="match status" value="1"/>
</dbReference>
<evidence type="ECO:0000313" key="6">
    <source>
        <dbReference type="Proteomes" id="UP000051494"/>
    </source>
</evidence>
<dbReference type="AlphaFoldDB" id="A0A0Q9YR87"/>
<comment type="caution">
    <text evidence="4">The sequence shown here is derived from an EMBL/GenBank/DDBJ whole genome shotgun (WGS) entry which is preliminary data.</text>
</comment>
<keyword evidence="2" id="KW-0547">Nucleotide-binding</keyword>
<proteinExistence type="predicted"/>
<dbReference type="EC" id="2.7.7.-" evidence="4"/>
<dbReference type="OrthoDB" id="9807853at2"/>
<dbReference type="InterPro" id="IPR003812">
    <property type="entry name" value="Fido"/>
</dbReference>
<dbReference type="GO" id="GO:0016779">
    <property type="term" value="F:nucleotidyltransferase activity"/>
    <property type="evidence" value="ECO:0007669"/>
    <property type="project" value="UniProtKB-KW"/>
</dbReference>
<reference evidence="4" key="1">
    <citation type="submission" date="2015-09" db="EMBL/GenBank/DDBJ databases">
        <title>Draft Genome Sequences of Two Novel Amoeba-resistant Intranuclear Bacteria, Candidatus Berkiella cookevillensis and Candidatus Berkiella aquae.</title>
        <authorList>
            <person name="Mehari Y.T."/>
            <person name="Arivett B.A."/>
            <person name="Farone A.L."/>
            <person name="Gunderson J.H."/>
            <person name="Farone M.B."/>
        </authorList>
    </citation>
    <scope>NUCLEOTIDE SEQUENCE [LARGE SCALE GENOMIC DNA]</scope>
    <source>
        <strain evidence="4">CC99</strain>
    </source>
</reference>
<dbReference type="InterPro" id="IPR040198">
    <property type="entry name" value="Fido_containing"/>
</dbReference>
<organism evidence="4">
    <name type="scientific">Candidatus Berkiella cookevillensis</name>
    <dbReference type="NCBI Taxonomy" id="437022"/>
    <lineage>
        <taxon>Bacteria</taxon>
        <taxon>Pseudomonadati</taxon>
        <taxon>Pseudomonadota</taxon>
        <taxon>Gammaproteobacteria</taxon>
        <taxon>Candidatus Berkiellales</taxon>
        <taxon>Candidatus Berkiellaceae</taxon>
        <taxon>Candidatus Berkiella</taxon>
    </lineage>
</organism>
<keyword evidence="2" id="KW-0067">ATP-binding</keyword>
<keyword evidence="4" id="KW-0808">Transferase</keyword>
<gene>
    <name evidence="5" type="ORF">CC99x_003340</name>
    <name evidence="4" type="ORF">CC99x_01373</name>
</gene>